<name>A0A073ITU7_9BACT</name>
<comment type="caution">
    <text evidence="2">The sequence shown here is derived from an EMBL/GenBank/DDBJ whole genome shotgun (WGS) entry which is preliminary data.</text>
</comment>
<dbReference type="AlphaFoldDB" id="A0A073ITU7"/>
<organism evidence="2 3">
    <name type="scientific">Synergistes jonesii</name>
    <dbReference type="NCBI Taxonomy" id="2754"/>
    <lineage>
        <taxon>Bacteria</taxon>
        <taxon>Thermotogati</taxon>
        <taxon>Synergistota</taxon>
        <taxon>Synergistia</taxon>
        <taxon>Synergistales</taxon>
        <taxon>Synergistaceae</taxon>
        <taxon>Synergistes</taxon>
    </lineage>
</organism>
<dbReference type="EMBL" id="JMKI01000012">
    <property type="protein sequence ID" value="KEJ92901.1"/>
    <property type="molecule type" value="Genomic_DNA"/>
</dbReference>
<feature type="signal peptide" evidence="1">
    <location>
        <begin position="1"/>
        <end position="23"/>
    </location>
</feature>
<evidence type="ECO:0000313" key="2">
    <source>
        <dbReference type="EMBL" id="KEJ92901.1"/>
    </source>
</evidence>
<gene>
    <name evidence="2" type="ORF">EH55_00400</name>
</gene>
<keyword evidence="3" id="KW-1185">Reference proteome</keyword>
<dbReference type="Proteomes" id="UP000027665">
    <property type="component" value="Unassembled WGS sequence"/>
</dbReference>
<evidence type="ECO:0000256" key="1">
    <source>
        <dbReference type="SAM" id="SignalP"/>
    </source>
</evidence>
<proteinExistence type="predicted"/>
<sequence length="87" mass="9532">MRWKGTSTPIPIISLFSFKSACANIFFFTGKLKGGGFPQSDRASIAAAGADFRYLLPFVVFNSAPPYEQKIKSAPLKISKARLLAFQ</sequence>
<accession>A0A073ITU7</accession>
<reference evidence="2 3" key="1">
    <citation type="submission" date="2014-04" db="EMBL/GenBank/DDBJ databases">
        <title>Draft Genome Sequence of Synergistes jonesii.</title>
        <authorList>
            <person name="Coil D.A."/>
            <person name="Eisen J.A."/>
            <person name="Holland-Moritz H.E."/>
        </authorList>
    </citation>
    <scope>NUCLEOTIDE SEQUENCE [LARGE SCALE GENOMIC DNA]</scope>
    <source>
        <strain evidence="2 3">78-1</strain>
    </source>
</reference>
<feature type="chain" id="PRO_5001690010" evidence="1">
    <location>
        <begin position="24"/>
        <end position="87"/>
    </location>
</feature>
<keyword evidence="1" id="KW-0732">Signal</keyword>
<protein>
    <submittedName>
        <fullName evidence="2">Uncharacterized protein</fullName>
    </submittedName>
</protein>
<evidence type="ECO:0000313" key="3">
    <source>
        <dbReference type="Proteomes" id="UP000027665"/>
    </source>
</evidence>